<evidence type="ECO:0000256" key="4">
    <source>
        <dbReference type="ARBA" id="ARBA00023136"/>
    </source>
</evidence>
<gene>
    <name evidence="7" type="ORF">MFU01_52460</name>
    <name evidence="8" type="ORF">SAMN05443572_110189</name>
</gene>
<sequence length="399" mass="43394">MFPRTVRALLRGRGRSALWLLPVGLFAVWGVWFLRASITVYEPSVQARLEVHREVYAVDAPVDGRLVKTRVELHRQVRAGEVLFELAHEQEARQLAEAEAQLRGLGPQLAAARAELEVEQGALVAQQERGAAGVEEAKARLVEAEALARRALEEKSSAEQLHSRQLISESEWSRVRTELERAQASEQASRAALARVKMDGTMLATERRIRAAALRRDIAELEAAESVAQASVERLREELERRVVKAPADGILGETSPVRVGTQVRAGDRMATVVAGGDVRIVAQLSPATALGRVRAGQTARMKLEGFAWTEFGMVRATVVAVASEARDGLVRVELSVDEMPVGIPLEHGLPGTVDIAVEDSTPLRLVLRSLGRGLEAPARSRPLPPRSSGDLEMSRGGS</sequence>
<accession>A0A511T7V1</accession>
<dbReference type="Gene3D" id="2.40.50.100">
    <property type="match status" value="2"/>
</dbReference>
<comment type="subcellular location">
    <subcellularLocation>
        <location evidence="1">Membrane</location>
        <topology evidence="1">Single-pass membrane protein</topology>
    </subcellularLocation>
</comment>
<keyword evidence="9" id="KW-1185">Reference proteome</keyword>
<comment type="caution">
    <text evidence="7">The sequence shown here is derived from an EMBL/GenBank/DDBJ whole genome shotgun (WGS) entry which is preliminary data.</text>
</comment>
<evidence type="ECO:0000313" key="7">
    <source>
        <dbReference type="EMBL" id="GEN10209.1"/>
    </source>
</evidence>
<dbReference type="GO" id="GO:0016020">
    <property type="term" value="C:membrane"/>
    <property type="evidence" value="ECO:0007669"/>
    <property type="project" value="UniProtKB-SubCell"/>
</dbReference>
<dbReference type="Gene3D" id="1.10.287.470">
    <property type="entry name" value="Helix hairpin bin"/>
    <property type="match status" value="2"/>
</dbReference>
<dbReference type="Proteomes" id="UP000183760">
    <property type="component" value="Unassembled WGS sequence"/>
</dbReference>
<evidence type="ECO:0000313" key="10">
    <source>
        <dbReference type="Proteomes" id="UP000321514"/>
    </source>
</evidence>
<dbReference type="Gene3D" id="2.40.30.170">
    <property type="match status" value="1"/>
</dbReference>
<feature type="coiled-coil region" evidence="5">
    <location>
        <begin position="109"/>
        <end position="161"/>
    </location>
</feature>
<evidence type="ECO:0000256" key="1">
    <source>
        <dbReference type="ARBA" id="ARBA00004167"/>
    </source>
</evidence>
<dbReference type="InterPro" id="IPR050739">
    <property type="entry name" value="MFP"/>
</dbReference>
<feature type="region of interest" description="Disordered" evidence="6">
    <location>
        <begin position="377"/>
        <end position="399"/>
    </location>
</feature>
<evidence type="ECO:0000256" key="5">
    <source>
        <dbReference type="SAM" id="Coils"/>
    </source>
</evidence>
<organism evidence="7 10">
    <name type="scientific">Myxococcus fulvus</name>
    <dbReference type="NCBI Taxonomy" id="33"/>
    <lineage>
        <taxon>Bacteria</taxon>
        <taxon>Pseudomonadati</taxon>
        <taxon>Myxococcota</taxon>
        <taxon>Myxococcia</taxon>
        <taxon>Myxococcales</taxon>
        <taxon>Cystobacterineae</taxon>
        <taxon>Myxococcaceae</taxon>
        <taxon>Myxococcus</taxon>
    </lineage>
</organism>
<dbReference type="PANTHER" id="PTHR30386:SF26">
    <property type="entry name" value="TRANSPORT PROTEIN COMB"/>
    <property type="match status" value="1"/>
</dbReference>
<dbReference type="AlphaFoldDB" id="A0A511T7V1"/>
<evidence type="ECO:0000313" key="9">
    <source>
        <dbReference type="Proteomes" id="UP000183760"/>
    </source>
</evidence>
<name>A0A511T7V1_MYXFU</name>
<dbReference type="EMBL" id="BJXR01000037">
    <property type="protein sequence ID" value="GEN10209.1"/>
    <property type="molecule type" value="Genomic_DNA"/>
</dbReference>
<keyword evidence="4" id="KW-0472">Membrane</keyword>
<dbReference type="STRING" id="1334629.MFUL124B02_14280"/>
<dbReference type="RefSeq" id="WP_074957793.1">
    <property type="nucleotide sequence ID" value="NZ_BJXR01000037.1"/>
</dbReference>
<reference evidence="8 9" key="1">
    <citation type="submission" date="2016-10" db="EMBL/GenBank/DDBJ databases">
        <authorList>
            <person name="Varghese N."/>
            <person name="Submissions S."/>
        </authorList>
    </citation>
    <scope>NUCLEOTIDE SEQUENCE [LARGE SCALE GENOMIC DNA]</scope>
    <source>
        <strain evidence="8 9">DSM 16525</strain>
    </source>
</reference>
<keyword evidence="2" id="KW-0812">Transmembrane</keyword>
<protein>
    <submittedName>
        <fullName evidence="8">Membrane fusion protein, multidrug efflux system</fullName>
    </submittedName>
</protein>
<proteinExistence type="predicted"/>
<dbReference type="PANTHER" id="PTHR30386">
    <property type="entry name" value="MEMBRANE FUSION SUBUNIT OF EMRAB-TOLC MULTIDRUG EFFLUX PUMP"/>
    <property type="match status" value="1"/>
</dbReference>
<evidence type="ECO:0000256" key="2">
    <source>
        <dbReference type="ARBA" id="ARBA00022692"/>
    </source>
</evidence>
<evidence type="ECO:0000256" key="3">
    <source>
        <dbReference type="ARBA" id="ARBA00022989"/>
    </source>
</evidence>
<reference evidence="7 10" key="2">
    <citation type="submission" date="2019-07" db="EMBL/GenBank/DDBJ databases">
        <title>Whole genome shotgun sequence of Myxococcus fulvus NBRC 100333.</title>
        <authorList>
            <person name="Hosoyama A."/>
            <person name="Uohara A."/>
            <person name="Ohji S."/>
            <person name="Ichikawa N."/>
        </authorList>
    </citation>
    <scope>NUCLEOTIDE SEQUENCE [LARGE SCALE GENOMIC DNA]</scope>
    <source>
        <strain evidence="7 10">NBRC 100333</strain>
    </source>
</reference>
<dbReference type="Proteomes" id="UP000321514">
    <property type="component" value="Unassembled WGS sequence"/>
</dbReference>
<keyword evidence="3" id="KW-1133">Transmembrane helix</keyword>
<keyword evidence="5" id="KW-0175">Coiled coil</keyword>
<dbReference type="EMBL" id="FOIB01000010">
    <property type="protein sequence ID" value="SEU35056.1"/>
    <property type="molecule type" value="Genomic_DNA"/>
</dbReference>
<evidence type="ECO:0000313" key="8">
    <source>
        <dbReference type="EMBL" id="SEU35056.1"/>
    </source>
</evidence>
<evidence type="ECO:0000256" key="6">
    <source>
        <dbReference type="SAM" id="MobiDB-lite"/>
    </source>
</evidence>